<protein>
    <recommendedName>
        <fullName evidence="3">Transposase IS4-like domain-containing protein</fullName>
    </recommendedName>
</protein>
<accession>A0A8J3D7S5</accession>
<dbReference type="RefSeq" id="WP_229581418.1">
    <property type="nucleotide sequence ID" value="NZ_BMXF01000007.1"/>
</dbReference>
<name>A0A8J3D7S5_9BACT</name>
<organism evidence="1 2">
    <name type="scientific">Persicitalea jodogahamensis</name>
    <dbReference type="NCBI Taxonomy" id="402147"/>
    <lineage>
        <taxon>Bacteria</taxon>
        <taxon>Pseudomonadati</taxon>
        <taxon>Bacteroidota</taxon>
        <taxon>Cytophagia</taxon>
        <taxon>Cytophagales</taxon>
        <taxon>Spirosomataceae</taxon>
        <taxon>Persicitalea</taxon>
    </lineage>
</organism>
<evidence type="ECO:0000313" key="1">
    <source>
        <dbReference type="EMBL" id="GHB86851.1"/>
    </source>
</evidence>
<evidence type="ECO:0000313" key="2">
    <source>
        <dbReference type="Proteomes" id="UP000598271"/>
    </source>
</evidence>
<gene>
    <name evidence="1" type="ORF">GCM10007390_48250</name>
</gene>
<dbReference type="AlphaFoldDB" id="A0A8J3D7S5"/>
<dbReference type="EMBL" id="BMXF01000007">
    <property type="protein sequence ID" value="GHB86851.1"/>
    <property type="molecule type" value="Genomic_DNA"/>
</dbReference>
<reference evidence="1 2" key="1">
    <citation type="journal article" date="2014" name="Int. J. Syst. Evol. Microbiol.">
        <title>Complete genome sequence of Corynebacterium casei LMG S-19264T (=DSM 44701T), isolated from a smear-ripened cheese.</title>
        <authorList>
            <consortium name="US DOE Joint Genome Institute (JGI-PGF)"/>
            <person name="Walter F."/>
            <person name="Albersmeier A."/>
            <person name="Kalinowski J."/>
            <person name="Ruckert C."/>
        </authorList>
    </citation>
    <scope>NUCLEOTIDE SEQUENCE [LARGE SCALE GENOMIC DNA]</scope>
    <source>
        <strain evidence="1 2">KCTC 12866</strain>
    </source>
</reference>
<sequence length="82" mass="9247">MNTVRSGGGGLVNPVHSSGKDSDLWPIDYCVYSPKDDGKTKNDHFQEMFMHLVTIKQLKARTILLDTRYASVANLKLIHRSE</sequence>
<comment type="caution">
    <text evidence="1">The sequence shown here is derived from an EMBL/GenBank/DDBJ whole genome shotgun (WGS) entry which is preliminary data.</text>
</comment>
<proteinExistence type="predicted"/>
<dbReference type="Proteomes" id="UP000598271">
    <property type="component" value="Unassembled WGS sequence"/>
</dbReference>
<keyword evidence="2" id="KW-1185">Reference proteome</keyword>
<evidence type="ECO:0008006" key="3">
    <source>
        <dbReference type="Google" id="ProtNLM"/>
    </source>
</evidence>